<gene>
    <name evidence="30" type="ORF">J2739_000291</name>
</gene>
<evidence type="ECO:0000256" key="16">
    <source>
        <dbReference type="ARBA" id="ARBA00022968"/>
    </source>
</evidence>
<feature type="domain" description="Glycosyl transferase family 51" evidence="28">
    <location>
        <begin position="61"/>
        <end position="234"/>
    </location>
</feature>
<comment type="pathway">
    <text evidence="2">Cell wall biogenesis; peptidoglycan biosynthesis.</text>
</comment>
<dbReference type="EC" id="3.4.16.4" evidence="5"/>
<keyword evidence="13" id="KW-0812">Transmembrane</keyword>
<keyword evidence="14 30" id="KW-0378">Hydrolase</keyword>
<keyword evidence="9" id="KW-0121">Carboxypeptidase</keyword>
<dbReference type="InterPro" id="IPR001264">
    <property type="entry name" value="Glyco_trans_51"/>
</dbReference>
<evidence type="ECO:0000256" key="5">
    <source>
        <dbReference type="ARBA" id="ARBA00012448"/>
    </source>
</evidence>
<keyword evidence="19" id="KW-0472">Membrane</keyword>
<keyword evidence="7" id="KW-1003">Cell membrane</keyword>
<keyword evidence="15" id="KW-0133">Cell shape</keyword>
<dbReference type="GO" id="GO:0016757">
    <property type="term" value="F:glycosyltransferase activity"/>
    <property type="evidence" value="ECO:0007669"/>
    <property type="project" value="UniProtKB-KW"/>
</dbReference>
<feature type="region of interest" description="Disordered" evidence="26">
    <location>
        <begin position="241"/>
        <end position="261"/>
    </location>
</feature>
<evidence type="ECO:0000259" key="29">
    <source>
        <dbReference type="Pfam" id="PF17092"/>
    </source>
</evidence>
<evidence type="ECO:0000256" key="25">
    <source>
        <dbReference type="ARBA" id="ARBA00049902"/>
    </source>
</evidence>
<keyword evidence="22" id="KW-0961">Cell wall biogenesis/degradation</keyword>
<dbReference type="InterPro" id="IPR031376">
    <property type="entry name" value="PCB_OB"/>
</dbReference>
<sequence>MLARLRHSVLIKVLGFLVLAAFALACIAGIAFAVLSPQLPDVSALSDYRPKLPLRVYTSDGVLIGEFGEERRELVPIAEMPKALKDAVVAVEDARFYQHPGIDPKGLLRAVLANLRHGMHQGASTITQQVARNVYLSAERTLSRKLLEALLAFRLEQHLSKDQILEIYLNQIFLGHRAYGFAAASERYFGKPLKDITLAEAAMLAGLPKAPGTNDPVSNPRRARARQLYVLDRMVETGAISADQATRAKQEPLRLRDPSEPKHLHAEHAAEAVRQLMVAQYGASTYTRGFKVSTSLVATEQAAAWQALRKGILDYERRQPWRGPEAFVDLPSDAADLDDAVDEALAEHPDSDDVLAAVVLQADAKEVVAVRANGDSLRISGDGLRLAQAGLAPRAAPNLRVRRGSVIRVAKTPKGSWEIAQLPEVEGAFVSLDPRDGAIRALVGGFDFGRNKFNHVTQAWRQPGSSFKPFIYSAALEKGFTPATLVDDAPLFFDAAATGGAAWEPKNYDGRFEGPMTLRRALEQSKNMVTVRVLQSIGPRYAQDWIGRFGFERAKHPAYLPMALGAGSVTPMQMAAAYAVFANGGYRVSPALVTRITDRKGQVLVEVPPPLRDETTRAIPERNAFIVSSLLQSVVRNGTGAKAWQALKREDLHGKTGTTNDSIDTWFAGFVSTRVGVAWIGYDTPRQLGVRGETGGSLSLPIWTGYMQAALQGVPVAPVPVPAGVVQVEGEWYYDDYAPGRGIASLGTEAGAVPPAEALAGLPLSDAPTPEERSSILDLFR</sequence>
<feature type="compositionally biased region" description="Basic and acidic residues" evidence="26">
    <location>
        <begin position="770"/>
        <end position="781"/>
    </location>
</feature>
<evidence type="ECO:0000256" key="18">
    <source>
        <dbReference type="ARBA" id="ARBA00022989"/>
    </source>
</evidence>
<dbReference type="SUPFAM" id="SSF53955">
    <property type="entry name" value="Lysozyme-like"/>
    <property type="match status" value="1"/>
</dbReference>
<dbReference type="InterPro" id="IPR036950">
    <property type="entry name" value="PBP_transglycosylase"/>
</dbReference>
<dbReference type="EC" id="2.4.99.28" evidence="24"/>
<keyword evidence="11 30" id="KW-0328">Glycosyltransferase</keyword>
<comment type="similarity">
    <text evidence="3">In the C-terminal section; belongs to the transpeptidase family.</text>
</comment>
<organism evidence="30 31">
    <name type="scientific">Variovorax soli</name>
    <dbReference type="NCBI Taxonomy" id="376815"/>
    <lineage>
        <taxon>Bacteria</taxon>
        <taxon>Pseudomonadati</taxon>
        <taxon>Pseudomonadota</taxon>
        <taxon>Betaproteobacteria</taxon>
        <taxon>Burkholderiales</taxon>
        <taxon>Comamonadaceae</taxon>
        <taxon>Variovorax</taxon>
    </lineage>
</organism>
<dbReference type="Gene3D" id="1.10.3810.10">
    <property type="entry name" value="Biosynthetic peptidoglycan transglycosylase-like"/>
    <property type="match status" value="1"/>
</dbReference>
<comment type="catalytic activity">
    <reaction evidence="25">
        <text>[GlcNAc-(1-&gt;4)-Mur2Ac(oyl-L-Ala-gamma-D-Glu-L-Lys-D-Ala-D-Ala)](n)-di-trans,octa-cis-undecaprenyl diphosphate + beta-D-GlcNAc-(1-&gt;4)-Mur2Ac(oyl-L-Ala-gamma-D-Glu-L-Lys-D-Ala-D-Ala)-di-trans,octa-cis-undecaprenyl diphosphate = [GlcNAc-(1-&gt;4)-Mur2Ac(oyl-L-Ala-gamma-D-Glu-L-Lys-D-Ala-D-Ala)](n+1)-di-trans,octa-cis-undecaprenyl diphosphate + di-trans,octa-cis-undecaprenyl diphosphate + H(+)</text>
        <dbReference type="Rhea" id="RHEA:23708"/>
        <dbReference type="Rhea" id="RHEA-COMP:9602"/>
        <dbReference type="Rhea" id="RHEA-COMP:9603"/>
        <dbReference type="ChEBI" id="CHEBI:15378"/>
        <dbReference type="ChEBI" id="CHEBI:58405"/>
        <dbReference type="ChEBI" id="CHEBI:60033"/>
        <dbReference type="ChEBI" id="CHEBI:78435"/>
        <dbReference type="EC" id="2.4.99.28"/>
    </reaction>
</comment>
<evidence type="ECO:0000256" key="22">
    <source>
        <dbReference type="ARBA" id="ARBA00023316"/>
    </source>
</evidence>
<evidence type="ECO:0000256" key="1">
    <source>
        <dbReference type="ARBA" id="ARBA00004249"/>
    </source>
</evidence>
<evidence type="ECO:0000256" key="26">
    <source>
        <dbReference type="SAM" id="MobiDB-lite"/>
    </source>
</evidence>
<dbReference type="InterPro" id="IPR012338">
    <property type="entry name" value="Beta-lactam/transpept-like"/>
</dbReference>
<keyword evidence="21" id="KW-0511">Multifunctional enzyme</keyword>
<dbReference type="PANTHER" id="PTHR32282:SF27">
    <property type="entry name" value="PENICILLIN-BINDING PROTEIN 1A"/>
    <property type="match status" value="1"/>
</dbReference>
<dbReference type="InterPro" id="IPR050396">
    <property type="entry name" value="Glycosyltr_51/Transpeptidase"/>
</dbReference>
<feature type="domain" description="Penicillin-binding protein transpeptidase" evidence="27">
    <location>
        <begin position="427"/>
        <end position="673"/>
    </location>
</feature>
<evidence type="ECO:0000256" key="7">
    <source>
        <dbReference type="ARBA" id="ARBA00022475"/>
    </source>
</evidence>
<evidence type="ECO:0000256" key="15">
    <source>
        <dbReference type="ARBA" id="ARBA00022960"/>
    </source>
</evidence>
<keyword evidence="31" id="KW-1185">Reference proteome</keyword>
<evidence type="ECO:0000256" key="19">
    <source>
        <dbReference type="ARBA" id="ARBA00023136"/>
    </source>
</evidence>
<dbReference type="Pfam" id="PF17092">
    <property type="entry name" value="PCB_OB"/>
    <property type="match status" value="1"/>
</dbReference>
<dbReference type="PANTHER" id="PTHR32282">
    <property type="entry name" value="BINDING PROTEIN TRANSPEPTIDASE, PUTATIVE-RELATED"/>
    <property type="match status" value="1"/>
</dbReference>
<evidence type="ECO:0000256" key="10">
    <source>
        <dbReference type="ARBA" id="ARBA00022670"/>
    </source>
</evidence>
<dbReference type="PROSITE" id="PS51257">
    <property type="entry name" value="PROKAR_LIPOPROTEIN"/>
    <property type="match status" value="1"/>
</dbReference>
<evidence type="ECO:0000256" key="13">
    <source>
        <dbReference type="ARBA" id="ARBA00022692"/>
    </source>
</evidence>
<evidence type="ECO:0000256" key="12">
    <source>
        <dbReference type="ARBA" id="ARBA00022679"/>
    </source>
</evidence>
<keyword evidence="20" id="KW-0046">Antibiotic resistance</keyword>
<comment type="subcellular location">
    <subcellularLocation>
        <location evidence="1">Cell inner membrane</location>
        <topology evidence="1">Single-pass type II membrane protein</topology>
    </subcellularLocation>
</comment>
<evidence type="ECO:0000256" key="4">
    <source>
        <dbReference type="ARBA" id="ARBA00007739"/>
    </source>
</evidence>
<dbReference type="EMBL" id="JAVDRF010000001">
    <property type="protein sequence ID" value="MDR6534531.1"/>
    <property type="molecule type" value="Genomic_DNA"/>
</dbReference>
<keyword evidence="16" id="KW-0735">Signal-anchor</keyword>
<dbReference type="Pfam" id="PF00912">
    <property type="entry name" value="Transgly"/>
    <property type="match status" value="1"/>
</dbReference>
<evidence type="ECO:0000256" key="8">
    <source>
        <dbReference type="ARBA" id="ARBA00022519"/>
    </source>
</evidence>
<evidence type="ECO:0000256" key="9">
    <source>
        <dbReference type="ARBA" id="ARBA00022645"/>
    </source>
</evidence>
<evidence type="ECO:0000256" key="6">
    <source>
        <dbReference type="ARBA" id="ARBA00018638"/>
    </source>
</evidence>
<proteinExistence type="inferred from homology"/>
<feature type="compositionally biased region" description="Basic and acidic residues" evidence="26">
    <location>
        <begin position="246"/>
        <end position="261"/>
    </location>
</feature>
<comment type="caution">
    <text evidence="30">The sequence shown here is derived from an EMBL/GenBank/DDBJ whole genome shotgun (WGS) entry which is preliminary data.</text>
</comment>
<evidence type="ECO:0000259" key="27">
    <source>
        <dbReference type="Pfam" id="PF00905"/>
    </source>
</evidence>
<evidence type="ECO:0000256" key="14">
    <source>
        <dbReference type="ARBA" id="ARBA00022801"/>
    </source>
</evidence>
<feature type="domain" description="Penicillin-binding protein OB-like" evidence="29">
    <location>
        <begin position="321"/>
        <end position="425"/>
    </location>
</feature>
<protein>
    <recommendedName>
        <fullName evidence="6">Penicillin-binding protein 1A</fullName>
        <ecNumber evidence="24">2.4.99.28</ecNumber>
        <ecNumber evidence="5">3.4.16.4</ecNumber>
    </recommendedName>
</protein>
<dbReference type="InterPro" id="IPR023346">
    <property type="entry name" value="Lysozyme-like_dom_sf"/>
</dbReference>
<accession>A0ABU1N7W0</accession>
<comment type="catalytic activity">
    <reaction evidence="23">
        <text>Preferential cleavage: (Ac)2-L-Lys-D-Ala-|-D-Ala. Also transpeptidation of peptidyl-alanyl moieties that are N-acyl substituents of D-alanine.</text>
        <dbReference type="EC" id="3.4.16.4"/>
    </reaction>
</comment>
<dbReference type="RefSeq" id="WP_309897923.1">
    <property type="nucleotide sequence ID" value="NZ_JAVDRF010000001.1"/>
</dbReference>
<keyword evidence="18" id="KW-1133">Transmembrane helix</keyword>
<evidence type="ECO:0000256" key="17">
    <source>
        <dbReference type="ARBA" id="ARBA00022984"/>
    </source>
</evidence>
<keyword evidence="8" id="KW-0997">Cell inner membrane</keyword>
<dbReference type="InterPro" id="IPR001460">
    <property type="entry name" value="PCN-bd_Tpept"/>
</dbReference>
<dbReference type="Pfam" id="PF00905">
    <property type="entry name" value="Transpeptidase"/>
    <property type="match status" value="1"/>
</dbReference>
<evidence type="ECO:0000256" key="24">
    <source>
        <dbReference type="ARBA" id="ARBA00044770"/>
    </source>
</evidence>
<keyword evidence="17" id="KW-0573">Peptidoglycan synthesis</keyword>
<feature type="region of interest" description="Disordered" evidence="26">
    <location>
        <begin position="761"/>
        <end position="781"/>
    </location>
</feature>
<dbReference type="Gene3D" id="3.40.710.10">
    <property type="entry name" value="DD-peptidase/beta-lactamase superfamily"/>
    <property type="match status" value="2"/>
</dbReference>
<evidence type="ECO:0000313" key="31">
    <source>
        <dbReference type="Proteomes" id="UP001184230"/>
    </source>
</evidence>
<evidence type="ECO:0000256" key="21">
    <source>
        <dbReference type="ARBA" id="ARBA00023268"/>
    </source>
</evidence>
<dbReference type="GO" id="GO:0016787">
    <property type="term" value="F:hydrolase activity"/>
    <property type="evidence" value="ECO:0007669"/>
    <property type="project" value="UniProtKB-KW"/>
</dbReference>
<dbReference type="NCBIfam" id="TIGR02074">
    <property type="entry name" value="PBP_1a_fam"/>
    <property type="match status" value="1"/>
</dbReference>
<dbReference type="Proteomes" id="UP001184230">
    <property type="component" value="Unassembled WGS sequence"/>
</dbReference>
<evidence type="ECO:0000256" key="20">
    <source>
        <dbReference type="ARBA" id="ARBA00023251"/>
    </source>
</evidence>
<evidence type="ECO:0000256" key="23">
    <source>
        <dbReference type="ARBA" id="ARBA00034000"/>
    </source>
</evidence>
<reference evidence="30 31" key="1">
    <citation type="submission" date="2023-07" db="EMBL/GenBank/DDBJ databases">
        <title>Sorghum-associated microbial communities from plants grown in Nebraska, USA.</title>
        <authorList>
            <person name="Schachtman D."/>
        </authorList>
    </citation>
    <scope>NUCLEOTIDE SEQUENCE [LARGE SCALE GENOMIC DNA]</scope>
    <source>
        <strain evidence="30 31">DS1781</strain>
    </source>
</reference>
<evidence type="ECO:0000313" key="30">
    <source>
        <dbReference type="EMBL" id="MDR6534531.1"/>
    </source>
</evidence>
<keyword evidence="12 30" id="KW-0808">Transferase</keyword>
<evidence type="ECO:0000259" key="28">
    <source>
        <dbReference type="Pfam" id="PF00912"/>
    </source>
</evidence>
<evidence type="ECO:0000256" key="11">
    <source>
        <dbReference type="ARBA" id="ARBA00022676"/>
    </source>
</evidence>
<keyword evidence="10" id="KW-0645">Protease</keyword>
<dbReference type="SUPFAM" id="SSF56601">
    <property type="entry name" value="beta-lactamase/transpeptidase-like"/>
    <property type="match status" value="1"/>
</dbReference>
<name>A0ABU1N7W0_9BURK</name>
<evidence type="ECO:0000256" key="3">
    <source>
        <dbReference type="ARBA" id="ARBA00007090"/>
    </source>
</evidence>
<comment type="similarity">
    <text evidence="4">In the N-terminal section; belongs to the glycosyltransferase 51 family.</text>
</comment>
<evidence type="ECO:0000256" key="2">
    <source>
        <dbReference type="ARBA" id="ARBA00004752"/>
    </source>
</evidence>